<evidence type="ECO:0000256" key="2">
    <source>
        <dbReference type="PROSITE-ProRule" id="PRU00504"/>
    </source>
</evidence>
<organism evidence="4 5">
    <name type="scientific">Adineta steineri</name>
    <dbReference type="NCBI Taxonomy" id="433720"/>
    <lineage>
        <taxon>Eukaryota</taxon>
        <taxon>Metazoa</taxon>
        <taxon>Spiralia</taxon>
        <taxon>Gnathifera</taxon>
        <taxon>Rotifera</taxon>
        <taxon>Eurotatoria</taxon>
        <taxon>Bdelloidea</taxon>
        <taxon>Adinetida</taxon>
        <taxon>Adinetidae</taxon>
        <taxon>Adineta</taxon>
    </lineage>
</organism>
<accession>A0A816D9L4</accession>
<feature type="repeat" description="NHL" evidence="2">
    <location>
        <begin position="255"/>
        <end position="292"/>
    </location>
</feature>
<gene>
    <name evidence="3" type="ORF">BJG266_LOCUS40742</name>
    <name evidence="4" type="ORF">QVE165_LOCUS57623</name>
</gene>
<evidence type="ECO:0008006" key="6">
    <source>
        <dbReference type="Google" id="ProtNLM"/>
    </source>
</evidence>
<dbReference type="SUPFAM" id="SSF101898">
    <property type="entry name" value="NHL repeat"/>
    <property type="match status" value="1"/>
</dbReference>
<evidence type="ECO:0000313" key="3">
    <source>
        <dbReference type="EMBL" id="CAF1456527.1"/>
    </source>
</evidence>
<dbReference type="InterPro" id="IPR050952">
    <property type="entry name" value="TRIM-NHL_E3_ligases"/>
</dbReference>
<comment type="caution">
    <text evidence="4">The sequence shown here is derived from an EMBL/GenBank/DDBJ whole genome shotgun (WGS) entry which is preliminary data.</text>
</comment>
<dbReference type="InterPro" id="IPR011042">
    <property type="entry name" value="6-blade_b-propeller_TolB-like"/>
</dbReference>
<evidence type="ECO:0000256" key="1">
    <source>
        <dbReference type="ARBA" id="ARBA00022737"/>
    </source>
</evidence>
<dbReference type="PANTHER" id="PTHR24104:SF25">
    <property type="entry name" value="PROTEIN LIN-41"/>
    <property type="match status" value="1"/>
</dbReference>
<dbReference type="PANTHER" id="PTHR24104">
    <property type="entry name" value="E3 UBIQUITIN-PROTEIN LIGASE NHLRC1-RELATED"/>
    <property type="match status" value="1"/>
</dbReference>
<dbReference type="GO" id="GO:0008270">
    <property type="term" value="F:zinc ion binding"/>
    <property type="evidence" value="ECO:0007669"/>
    <property type="project" value="UniProtKB-KW"/>
</dbReference>
<reference evidence="4" key="1">
    <citation type="submission" date="2021-02" db="EMBL/GenBank/DDBJ databases">
        <authorList>
            <person name="Nowell W R."/>
        </authorList>
    </citation>
    <scope>NUCLEOTIDE SEQUENCE</scope>
</reference>
<dbReference type="AlphaFoldDB" id="A0A816D9L4"/>
<dbReference type="EMBL" id="CAJNOI010002078">
    <property type="protein sequence ID" value="CAF1456527.1"/>
    <property type="molecule type" value="Genomic_DNA"/>
</dbReference>
<feature type="repeat" description="NHL" evidence="2">
    <location>
        <begin position="156"/>
        <end position="195"/>
    </location>
</feature>
<dbReference type="OrthoDB" id="342730at2759"/>
<keyword evidence="5" id="KW-1185">Reference proteome</keyword>
<keyword evidence="1" id="KW-0677">Repeat</keyword>
<dbReference type="InterPro" id="IPR001258">
    <property type="entry name" value="NHL_repeat"/>
</dbReference>
<dbReference type="EMBL" id="CAJNOM010002402">
    <property type="protein sequence ID" value="CAF1632045.1"/>
    <property type="molecule type" value="Genomic_DNA"/>
</dbReference>
<sequence length="429" mass="48218">LSYNQPKFCPTAMWNTKGITLANQSIVGWYPFAIFINTNNTIYVANKENRTIVVWDEQSVNPTKNIYGDFTEPLSLFVTPNGDIYIDDGREKGRVLKWIVETNKFATVMNVHSSCFGLFVDIDNTLYCSIFAQQQVVKRSFNDPLMTSNRVAAGTGIKGYGLNELNGPVGIFVDINLDLYVTDCDNDRVQLFQSGESNGITVAGSGSRNPTITLDCPSGIILDAEKYLFIVDLLNNRIVGSSSNGFQCLVGCYGRGSQSNQLTLPFSLSFDRSGNIYVADNDNFRIQKFQYIEESCHNLVVIETMYSSSLISNSSTYFKDCSELDSYYEAIQMNINITGYYAFLISSKMKSMYAYIYTNNFNPFDVSENVLSHNKDYENQGQFKVTAILQANMIYVVVMTTSSQNLTGNFSIQVFGPSYVGFNRIREYL</sequence>
<evidence type="ECO:0000313" key="4">
    <source>
        <dbReference type="EMBL" id="CAF1632045.1"/>
    </source>
</evidence>
<feature type="non-terminal residue" evidence="4">
    <location>
        <position position="1"/>
    </location>
</feature>
<dbReference type="PROSITE" id="PS51125">
    <property type="entry name" value="NHL"/>
    <property type="match status" value="2"/>
</dbReference>
<dbReference type="CDD" id="cd05819">
    <property type="entry name" value="NHL"/>
    <property type="match status" value="1"/>
</dbReference>
<dbReference type="Proteomes" id="UP000663877">
    <property type="component" value="Unassembled WGS sequence"/>
</dbReference>
<evidence type="ECO:0000313" key="5">
    <source>
        <dbReference type="Proteomes" id="UP000663832"/>
    </source>
</evidence>
<dbReference type="Pfam" id="PF01436">
    <property type="entry name" value="NHL"/>
    <property type="match status" value="1"/>
</dbReference>
<proteinExistence type="predicted"/>
<name>A0A816D9L4_9BILA</name>
<dbReference type="Proteomes" id="UP000663832">
    <property type="component" value="Unassembled WGS sequence"/>
</dbReference>
<dbReference type="Gene3D" id="2.120.10.30">
    <property type="entry name" value="TolB, C-terminal domain"/>
    <property type="match status" value="2"/>
</dbReference>
<protein>
    <recommendedName>
        <fullName evidence="6">NHL repeat containing protein-like protein</fullName>
    </recommendedName>
</protein>